<reference evidence="1 2" key="1">
    <citation type="journal article" date="2020" name="Phytopathology">
        <title>Genome Sequence Resources of Colletotrichum truncatum, C. plurivorum, C. musicola, and C. sojae: Four Species Pathogenic to Soybean (Glycine max).</title>
        <authorList>
            <person name="Rogerio F."/>
            <person name="Boufleur T.R."/>
            <person name="Ciampi-Guillardi M."/>
            <person name="Sukno S.A."/>
            <person name="Thon M.R."/>
            <person name="Massola Junior N.S."/>
            <person name="Baroncelli R."/>
        </authorList>
    </citation>
    <scope>NUCLEOTIDE SEQUENCE [LARGE SCALE GENOMIC DNA]</scope>
    <source>
        <strain evidence="1 2">CMES1059</strain>
    </source>
</reference>
<proteinExistence type="predicted"/>
<evidence type="ECO:0000313" key="2">
    <source>
        <dbReference type="Proteomes" id="UP000805649"/>
    </source>
</evidence>
<protein>
    <submittedName>
        <fullName evidence="1">Cytochrome p450 monooxygenase</fullName>
    </submittedName>
</protein>
<dbReference type="Proteomes" id="UP000805649">
    <property type="component" value="Unassembled WGS sequence"/>
</dbReference>
<gene>
    <name evidence="1" type="ORF">CTRU02_211770</name>
</gene>
<keyword evidence="1" id="KW-0560">Oxidoreductase</keyword>
<evidence type="ECO:0000313" key="1">
    <source>
        <dbReference type="EMBL" id="KAL0932807.1"/>
    </source>
</evidence>
<comment type="caution">
    <text evidence="1">The sequence shown here is derived from an EMBL/GenBank/DDBJ whole genome shotgun (WGS) entry which is preliminary data.</text>
</comment>
<keyword evidence="2" id="KW-1185">Reference proteome</keyword>
<keyword evidence="1" id="KW-0503">Monooxygenase</keyword>
<accession>A0ACC3YNS5</accession>
<sequence>MLWWLWSSVIVAAAMYGGFCRWKKSVSRLALPVVGSTNDPDLTCAMLEGYKKHPDTPFIIASDPPRVVLPMSLYNEVVYADESNFSFRAELYELFLGRFTHIGERAPEVISAVRGDLTRNLNGILPLIQAEIGFGLGQAVGSGNEWKTLKAYQTVLRMVGLMSGRIFVGLPLSRDKEWLATSINFAVDVSKSSAAMLRLNPSIRSFFLPYLPEVKHLLREKEKAYEWMRPLVKEYVQDQHEFEQKPPQPGSKGAFISWIMKYLPQEQRTAETIGKRQILLSFAALHTTSITATFVIFDLLSRPQYIQPLREEIDQVIAKDGFSKDEDGHLYLSKSSVSQLKNLDSFIKESQRMSPLNIGGSIRRARKDYTFSNGLKIPAALQLHFLYGAYTEFLSPEYNAGTNNAPPAEFDGFRFARLREMPGREMKHQATATGPDSFNFGSGPHACPGRFFAIYMIKCIIIELLMHYDVELKKDSDAEVKRPLKFVKDSAQMMPNPAVEIKIRKRMQG</sequence>
<dbReference type="EMBL" id="VUJX02000008">
    <property type="protein sequence ID" value="KAL0932807.1"/>
    <property type="molecule type" value="Genomic_DNA"/>
</dbReference>
<name>A0ACC3YNS5_COLTU</name>
<organism evidence="1 2">
    <name type="scientific">Colletotrichum truncatum</name>
    <name type="common">Anthracnose fungus</name>
    <name type="synonym">Colletotrichum capsici</name>
    <dbReference type="NCBI Taxonomy" id="5467"/>
    <lineage>
        <taxon>Eukaryota</taxon>
        <taxon>Fungi</taxon>
        <taxon>Dikarya</taxon>
        <taxon>Ascomycota</taxon>
        <taxon>Pezizomycotina</taxon>
        <taxon>Sordariomycetes</taxon>
        <taxon>Hypocreomycetidae</taxon>
        <taxon>Glomerellales</taxon>
        <taxon>Glomerellaceae</taxon>
        <taxon>Colletotrichum</taxon>
        <taxon>Colletotrichum truncatum species complex</taxon>
    </lineage>
</organism>